<comment type="caution">
    <text evidence="2">The sequence shown here is derived from an EMBL/GenBank/DDBJ whole genome shotgun (WGS) entry which is preliminary data.</text>
</comment>
<evidence type="ECO:0000256" key="1">
    <source>
        <dbReference type="SAM" id="MobiDB-lite"/>
    </source>
</evidence>
<evidence type="ECO:0000313" key="2">
    <source>
        <dbReference type="EMBL" id="GCC46534.1"/>
    </source>
</evidence>
<reference evidence="2 3" key="1">
    <citation type="journal article" date="2018" name="Nat. Ecol. Evol.">
        <title>Shark genomes provide insights into elasmobranch evolution and the origin of vertebrates.</title>
        <authorList>
            <person name="Hara Y"/>
            <person name="Yamaguchi K"/>
            <person name="Onimaru K"/>
            <person name="Kadota M"/>
            <person name="Koyanagi M"/>
            <person name="Keeley SD"/>
            <person name="Tatsumi K"/>
            <person name="Tanaka K"/>
            <person name="Motone F"/>
            <person name="Kageyama Y"/>
            <person name="Nozu R"/>
            <person name="Adachi N"/>
            <person name="Nishimura O"/>
            <person name="Nakagawa R"/>
            <person name="Tanegashima C"/>
            <person name="Kiyatake I"/>
            <person name="Matsumoto R"/>
            <person name="Murakumo K"/>
            <person name="Nishida K"/>
            <person name="Terakita A"/>
            <person name="Kuratani S"/>
            <person name="Sato K"/>
            <person name="Hyodo S Kuraku.S."/>
        </authorList>
    </citation>
    <scope>NUCLEOTIDE SEQUENCE [LARGE SCALE GENOMIC DNA]</scope>
</reference>
<proteinExistence type="predicted"/>
<keyword evidence="3" id="KW-1185">Reference proteome</keyword>
<organism evidence="2 3">
    <name type="scientific">Chiloscyllium punctatum</name>
    <name type="common">Brownbanded bambooshark</name>
    <name type="synonym">Hemiscyllium punctatum</name>
    <dbReference type="NCBI Taxonomy" id="137246"/>
    <lineage>
        <taxon>Eukaryota</taxon>
        <taxon>Metazoa</taxon>
        <taxon>Chordata</taxon>
        <taxon>Craniata</taxon>
        <taxon>Vertebrata</taxon>
        <taxon>Chondrichthyes</taxon>
        <taxon>Elasmobranchii</taxon>
        <taxon>Galeomorphii</taxon>
        <taxon>Galeoidea</taxon>
        <taxon>Orectolobiformes</taxon>
        <taxon>Hemiscylliidae</taxon>
        <taxon>Chiloscyllium</taxon>
    </lineage>
</organism>
<accession>A0A401TV64</accession>
<dbReference type="AlphaFoldDB" id="A0A401TV64"/>
<feature type="compositionally biased region" description="Basic and acidic residues" evidence="1">
    <location>
        <begin position="36"/>
        <end position="50"/>
    </location>
</feature>
<sequence length="209" mass="23396">MAGLDAAARKTDDLAIAPGNLARKDRGPVAGHLAHRRLDDHRRRRPSRGELLEITPVRDADVGHRPHLGRVDQPSVGIEQIKPADMRQRRQSPAQHLMRTELRHVLLELVGGLDLFGPQIVHDVVVDMLEIAELLVEMPRQQQRGVVELAFGHLQGTLAKLQREIAGAKRNRKHQQRGTQDEPLNGADPGGTQHTLDRQPPVFRHHAVR</sequence>
<dbReference type="Proteomes" id="UP000287033">
    <property type="component" value="Unassembled WGS sequence"/>
</dbReference>
<feature type="region of interest" description="Disordered" evidence="1">
    <location>
        <begin position="19"/>
        <end position="50"/>
    </location>
</feature>
<protein>
    <submittedName>
        <fullName evidence="2">Uncharacterized protein</fullName>
    </submittedName>
</protein>
<feature type="region of interest" description="Disordered" evidence="1">
    <location>
        <begin position="168"/>
        <end position="209"/>
    </location>
</feature>
<name>A0A401TV64_CHIPU</name>
<dbReference type="EMBL" id="BEZZ01198772">
    <property type="protein sequence ID" value="GCC46534.1"/>
    <property type="molecule type" value="Genomic_DNA"/>
</dbReference>
<evidence type="ECO:0000313" key="3">
    <source>
        <dbReference type="Proteomes" id="UP000287033"/>
    </source>
</evidence>
<gene>
    <name evidence="2" type="ORF">chiPu_0031012</name>
</gene>